<proteinExistence type="predicted"/>
<dbReference type="EMBL" id="JAGGKX010000006">
    <property type="protein sequence ID" value="MBP1969456.1"/>
    <property type="molecule type" value="Genomic_DNA"/>
</dbReference>
<evidence type="ECO:0000313" key="2">
    <source>
        <dbReference type="Proteomes" id="UP001519345"/>
    </source>
</evidence>
<dbReference type="Proteomes" id="UP001519345">
    <property type="component" value="Unassembled WGS sequence"/>
</dbReference>
<reference evidence="1 2" key="1">
    <citation type="submission" date="2021-03" db="EMBL/GenBank/DDBJ databases">
        <title>Genomic Encyclopedia of Type Strains, Phase IV (KMG-IV): sequencing the most valuable type-strain genomes for metagenomic binning, comparative biology and taxonomic classification.</title>
        <authorList>
            <person name="Goeker M."/>
        </authorList>
    </citation>
    <scope>NUCLEOTIDE SEQUENCE [LARGE SCALE GENOMIC DNA]</scope>
    <source>
        <strain evidence="1 2">DSM 25609</strain>
    </source>
</reference>
<comment type="caution">
    <text evidence="1">The sequence shown here is derived from an EMBL/GenBank/DDBJ whole genome shotgun (WGS) entry which is preliminary data.</text>
</comment>
<organism evidence="1 2">
    <name type="scientific">Virgibacillus natechei</name>
    <dbReference type="NCBI Taxonomy" id="1216297"/>
    <lineage>
        <taxon>Bacteria</taxon>
        <taxon>Bacillati</taxon>
        <taxon>Bacillota</taxon>
        <taxon>Bacilli</taxon>
        <taxon>Bacillales</taxon>
        <taxon>Bacillaceae</taxon>
        <taxon>Virgibacillus</taxon>
    </lineage>
</organism>
<sequence>MRKLLDMDQHATPYRGKIVIIVIIPTIKKAVVNILAKIGIDIPVFPTSKK</sequence>
<accession>A0ABS4IGK9</accession>
<keyword evidence="2" id="KW-1185">Reference proteome</keyword>
<evidence type="ECO:0000313" key="1">
    <source>
        <dbReference type="EMBL" id="MBP1969456.1"/>
    </source>
</evidence>
<name>A0ABS4IGK9_9BACI</name>
<gene>
    <name evidence="1" type="ORF">J2Z83_001560</name>
</gene>
<protein>
    <submittedName>
        <fullName evidence="1">Uncharacterized protein</fullName>
    </submittedName>
</protein>